<organism evidence="4 5">
    <name type="scientific">Bursaphelenchus okinawaensis</name>
    <dbReference type="NCBI Taxonomy" id="465554"/>
    <lineage>
        <taxon>Eukaryota</taxon>
        <taxon>Metazoa</taxon>
        <taxon>Ecdysozoa</taxon>
        <taxon>Nematoda</taxon>
        <taxon>Chromadorea</taxon>
        <taxon>Rhabditida</taxon>
        <taxon>Tylenchina</taxon>
        <taxon>Tylenchomorpha</taxon>
        <taxon>Aphelenchoidea</taxon>
        <taxon>Aphelenchoididae</taxon>
        <taxon>Bursaphelenchus</taxon>
    </lineage>
</organism>
<evidence type="ECO:0000256" key="2">
    <source>
        <dbReference type="SAM" id="Phobius"/>
    </source>
</evidence>
<gene>
    <name evidence="4" type="ORF">BOKJ2_LOCUS8979</name>
</gene>
<keyword evidence="2" id="KW-0472">Membrane</keyword>
<proteinExistence type="predicted"/>
<dbReference type="AlphaFoldDB" id="A0A811KV41"/>
<feature type="signal peptide" evidence="3">
    <location>
        <begin position="1"/>
        <end position="21"/>
    </location>
</feature>
<evidence type="ECO:0000256" key="3">
    <source>
        <dbReference type="SAM" id="SignalP"/>
    </source>
</evidence>
<keyword evidence="3" id="KW-0732">Signal</keyword>
<dbReference type="Proteomes" id="UP000783686">
    <property type="component" value="Unassembled WGS sequence"/>
</dbReference>
<reference evidence="4" key="1">
    <citation type="submission" date="2020-09" db="EMBL/GenBank/DDBJ databases">
        <authorList>
            <person name="Kikuchi T."/>
        </authorList>
    </citation>
    <scope>NUCLEOTIDE SEQUENCE</scope>
    <source>
        <strain evidence="4">SH1</strain>
    </source>
</reference>
<feature type="compositionally biased region" description="Basic residues" evidence="1">
    <location>
        <begin position="278"/>
        <end position="289"/>
    </location>
</feature>
<keyword evidence="5" id="KW-1185">Reference proteome</keyword>
<feature type="compositionally biased region" description="Polar residues" evidence="1">
    <location>
        <begin position="299"/>
        <end position="324"/>
    </location>
</feature>
<dbReference type="EMBL" id="CAJFCW020000004">
    <property type="protein sequence ID" value="CAG9113796.1"/>
    <property type="molecule type" value="Genomic_DNA"/>
</dbReference>
<dbReference type="Proteomes" id="UP000614601">
    <property type="component" value="Unassembled WGS sequence"/>
</dbReference>
<evidence type="ECO:0008006" key="6">
    <source>
        <dbReference type="Google" id="ProtNLM"/>
    </source>
</evidence>
<protein>
    <recommendedName>
        <fullName evidence="6">ZP domain-containing protein</fullName>
    </recommendedName>
</protein>
<comment type="caution">
    <text evidence="4">The sequence shown here is derived from an EMBL/GenBank/DDBJ whole genome shotgun (WGS) entry which is preliminary data.</text>
</comment>
<feature type="chain" id="PRO_5036408408" description="ZP domain-containing protein" evidence="3">
    <location>
        <begin position="22"/>
        <end position="324"/>
    </location>
</feature>
<evidence type="ECO:0000313" key="4">
    <source>
        <dbReference type="EMBL" id="CAD5220508.1"/>
    </source>
</evidence>
<sequence length="324" mass="36225">MKPGWFVFIYGIVLLLVHVDGRSVQKDCLTMLPESRVVQRFIVTCSSVPFRFRSSTGDIDGIVKLGLQPDLQCVKDKGKKVSVWIDDCRAITFAIFTEEGRTYRQIVSAVRSSEGQKTFAIPADPTLRIIKGTIIVNSGNKTIHVRHNCPITAFQSRPWDIEIEQSLTECPIQVSYVRPSAGYGDSFFSNSYNWQFTLMLVVSFFTILIFVINASCGHFFTPIGIIVPIEDFSSYRIRSAVVVCPGRNSGKINLRSRVSGKSSKKGRKALKKGENGSKKARQSSKKRSQSSRMSEKSTTGKSSRQNSQRSARLTRQSSIRESSD</sequence>
<accession>A0A811KV41</accession>
<feature type="region of interest" description="Disordered" evidence="1">
    <location>
        <begin position="254"/>
        <end position="324"/>
    </location>
</feature>
<keyword evidence="2" id="KW-1133">Transmembrane helix</keyword>
<keyword evidence="2" id="KW-0812">Transmembrane</keyword>
<feature type="transmembrane region" description="Helical" evidence="2">
    <location>
        <begin position="196"/>
        <end position="229"/>
    </location>
</feature>
<evidence type="ECO:0000256" key="1">
    <source>
        <dbReference type="SAM" id="MobiDB-lite"/>
    </source>
</evidence>
<evidence type="ECO:0000313" key="5">
    <source>
        <dbReference type="Proteomes" id="UP000614601"/>
    </source>
</evidence>
<dbReference type="EMBL" id="CAJFDH010000004">
    <property type="protein sequence ID" value="CAD5220508.1"/>
    <property type="molecule type" value="Genomic_DNA"/>
</dbReference>
<name>A0A811KV41_9BILA</name>